<proteinExistence type="inferred from homology"/>
<dbReference type="Gene3D" id="3.90.780.10">
    <property type="entry name" value="5'-Nucleotidase, C-terminal domain"/>
    <property type="match status" value="1"/>
</dbReference>
<comment type="similarity">
    <text evidence="2">Belongs to the 5'-nucleotidase family.</text>
</comment>
<protein>
    <submittedName>
        <fullName evidence="5">Cell wall protein</fullName>
    </submittedName>
</protein>
<keyword evidence="2" id="KW-0547">Nucleotide-binding</keyword>
<dbReference type="InterPro" id="IPR008334">
    <property type="entry name" value="5'-Nucleotdase_C"/>
</dbReference>
<evidence type="ECO:0000259" key="4">
    <source>
        <dbReference type="Pfam" id="PF02872"/>
    </source>
</evidence>
<evidence type="ECO:0000256" key="2">
    <source>
        <dbReference type="RuleBase" id="RU362119"/>
    </source>
</evidence>
<accession>A0ABM9D3U1</accession>
<feature type="domain" description="5'-Nucleotidase C-terminal" evidence="4">
    <location>
        <begin position="427"/>
        <end position="590"/>
    </location>
</feature>
<reference evidence="5" key="1">
    <citation type="submission" date="2022-03" db="EMBL/GenBank/DDBJ databases">
        <authorList>
            <person name="Hettiarachchi G."/>
        </authorList>
    </citation>
    <scope>NUCLEOTIDE SEQUENCE</scope>
    <source>
        <strain evidence="5">LMG 32447</strain>
    </source>
</reference>
<dbReference type="PANTHER" id="PTHR11575:SF24">
    <property type="entry name" value="5'-NUCLEOTIDASE"/>
    <property type="match status" value="1"/>
</dbReference>
<organism evidence="5 6">
    <name type="scientific">Convivina praedatoris</name>
    <dbReference type="NCBI Taxonomy" id="2880963"/>
    <lineage>
        <taxon>Bacteria</taxon>
        <taxon>Bacillati</taxon>
        <taxon>Bacillota</taxon>
        <taxon>Bacilli</taxon>
        <taxon>Lactobacillales</taxon>
        <taxon>Lactobacillaceae</taxon>
        <taxon>Convivina</taxon>
    </lineage>
</organism>
<dbReference type="InterPro" id="IPR029052">
    <property type="entry name" value="Metallo-depent_PP-like"/>
</dbReference>
<sequence>MVMEKQRWMRLLLGTAALGFMGVALPASADQTTPETNAQSVQVAQPQVTTDSTTGPTVTVTNGVDKYSKPIQEPDFWYIPEQYQTDIPVQFLGINDLHGGLDTKDAVTIGQRTYQNAGTVARLSSYLDQAQEQFKDTTGSDNSIRLEAGDAVGASPANSSLLAHESTMHVLKAMNFDIATLGNHEFDRGLPEFNRILIGGQPAANADELVQEYPHENSGLDMVVANVVRADNGQIPYGYKPYEIRNVSFNGRDARVGFIGLETSTLSTLTIYDNYKDYKVLDEAETIAKYDKILRSRGVNAIVVVAHTGVKTDPNASTTGPTVDILQKLNEIDPDNKVGLYVAAHSHQYANAKVGKTHVVQAVYTGKAYDDTWAYVNPDTGEFDHITSHVYPVLSKADDPATKDDANVAAIVADADHRIAKKANAVIGYAQDKQTITGRLHNTASMENQAGELVAKGQLYEATKQGFHPDFAMTNTGSIRSDLEVNPADGAVTWSAATAVQPFGNILKVVEMKGQDIRQALNQQYMNGQRLSLQIAGLHYTYTKQDNPDQPFVVLDITKDDGTKVQDDQTYQVVANEFLQGGGDYFTAFKNSKVIGSAGSDTDMFVQYLKDMSADGHKIQTPTLDRKIYV</sequence>
<dbReference type="EMBL" id="CAKOEU010000003">
    <property type="protein sequence ID" value="CAH1854486.1"/>
    <property type="molecule type" value="Genomic_DNA"/>
</dbReference>
<dbReference type="InterPro" id="IPR006146">
    <property type="entry name" value="5'-Nucleotdase_CS"/>
</dbReference>
<dbReference type="InterPro" id="IPR004843">
    <property type="entry name" value="Calcineurin-like_PHP"/>
</dbReference>
<dbReference type="InterPro" id="IPR036907">
    <property type="entry name" value="5'-Nucleotdase_C_sf"/>
</dbReference>
<comment type="caution">
    <text evidence="5">The sequence shown here is derived from an EMBL/GenBank/DDBJ whole genome shotgun (WGS) entry which is preliminary data.</text>
</comment>
<keyword evidence="1 2" id="KW-0732">Signal</keyword>
<dbReference type="Gene3D" id="3.60.21.10">
    <property type="match status" value="1"/>
</dbReference>
<feature type="domain" description="Calcineurin-like phosphoesterase" evidence="3">
    <location>
        <begin position="91"/>
        <end position="349"/>
    </location>
</feature>
<dbReference type="PANTHER" id="PTHR11575">
    <property type="entry name" value="5'-NUCLEOTIDASE-RELATED"/>
    <property type="match status" value="1"/>
</dbReference>
<keyword evidence="6" id="KW-1185">Reference proteome</keyword>
<dbReference type="Pfam" id="PF02872">
    <property type="entry name" value="5_nucleotid_C"/>
    <property type="match status" value="1"/>
</dbReference>
<gene>
    <name evidence="5" type="ORF">LMG032447_00881</name>
</gene>
<dbReference type="SUPFAM" id="SSF56300">
    <property type="entry name" value="Metallo-dependent phosphatases"/>
    <property type="match status" value="1"/>
</dbReference>
<name>A0ABM9D3U1_9LACO</name>
<dbReference type="Pfam" id="PF00149">
    <property type="entry name" value="Metallophos"/>
    <property type="match status" value="1"/>
</dbReference>
<dbReference type="Proteomes" id="UP000838102">
    <property type="component" value="Unassembled WGS sequence"/>
</dbReference>
<evidence type="ECO:0000313" key="6">
    <source>
        <dbReference type="Proteomes" id="UP000838102"/>
    </source>
</evidence>
<dbReference type="PROSITE" id="PS00786">
    <property type="entry name" value="5_NUCLEOTIDASE_2"/>
    <property type="match status" value="1"/>
</dbReference>
<dbReference type="InterPro" id="IPR006179">
    <property type="entry name" value="5_nucleotidase/apyrase"/>
</dbReference>
<evidence type="ECO:0000313" key="5">
    <source>
        <dbReference type="EMBL" id="CAH1854486.1"/>
    </source>
</evidence>
<dbReference type="PRINTS" id="PR01607">
    <property type="entry name" value="APYRASEFAMLY"/>
</dbReference>
<dbReference type="SUPFAM" id="SSF55816">
    <property type="entry name" value="5'-nucleotidase (syn. UDP-sugar hydrolase), C-terminal domain"/>
    <property type="match status" value="1"/>
</dbReference>
<evidence type="ECO:0000256" key="1">
    <source>
        <dbReference type="ARBA" id="ARBA00022729"/>
    </source>
</evidence>
<keyword evidence="2" id="KW-0378">Hydrolase</keyword>
<evidence type="ECO:0000259" key="3">
    <source>
        <dbReference type="Pfam" id="PF00149"/>
    </source>
</evidence>
<feature type="chain" id="PRO_5044992473" evidence="2">
    <location>
        <begin position="30"/>
        <end position="630"/>
    </location>
</feature>
<feature type="signal peptide" evidence="2">
    <location>
        <begin position="1"/>
        <end position="29"/>
    </location>
</feature>